<evidence type="ECO:0000313" key="1">
    <source>
        <dbReference type="EMBL" id="KRM02581.1"/>
    </source>
</evidence>
<dbReference type="PATRIC" id="fig|1423749.3.peg.1818"/>
<dbReference type="Pfam" id="PF02620">
    <property type="entry name" value="YceD"/>
    <property type="match status" value="1"/>
</dbReference>
<dbReference type="Proteomes" id="UP000051739">
    <property type="component" value="Unassembled WGS sequence"/>
</dbReference>
<comment type="caution">
    <text evidence="1">The sequence shown here is derived from an EMBL/GenBank/DDBJ whole genome shotgun (WGS) entry which is preliminary data.</text>
</comment>
<evidence type="ECO:0008006" key="3">
    <source>
        <dbReference type="Google" id="ProtNLM"/>
    </source>
</evidence>
<sequence>MKWSLEDLSRYHDEPLHLATTFDLNVMMTKRFPEQILAVAPIKVDGYWSFDKGDATIGMHVDTTVTTPSSRSLEPVELQLSFDITESYTNEHSHFDRYDDDEVVFYLEDDELIDLDRILSENIVEQIPLKVLTAAEKAGEALPKGKDWSVITEDQLDQQQHQQVDPRFAKLKNLFPDQDNGK</sequence>
<gene>
    <name evidence="1" type="ORF">FC60_GL001757</name>
</gene>
<reference evidence="1 2" key="1">
    <citation type="journal article" date="2015" name="Genome Announc.">
        <title>Expanding the biotechnology potential of lactobacilli through comparative genomics of 213 strains and associated genera.</title>
        <authorList>
            <person name="Sun Z."/>
            <person name="Harris H.M."/>
            <person name="McCann A."/>
            <person name="Guo C."/>
            <person name="Argimon S."/>
            <person name="Zhang W."/>
            <person name="Yang X."/>
            <person name="Jeffery I.B."/>
            <person name="Cooney J.C."/>
            <person name="Kagawa T.F."/>
            <person name="Liu W."/>
            <person name="Song Y."/>
            <person name="Salvetti E."/>
            <person name="Wrobel A."/>
            <person name="Rasinkangas P."/>
            <person name="Parkhill J."/>
            <person name="Rea M.C."/>
            <person name="O'Sullivan O."/>
            <person name="Ritari J."/>
            <person name="Douillard F.P."/>
            <person name="Paul Ross R."/>
            <person name="Yang R."/>
            <person name="Briner A.E."/>
            <person name="Felis G.E."/>
            <person name="de Vos W.M."/>
            <person name="Barrangou R."/>
            <person name="Klaenhammer T.R."/>
            <person name="Caufield P.W."/>
            <person name="Cui Y."/>
            <person name="Zhang H."/>
            <person name="O'Toole P.W."/>
        </authorList>
    </citation>
    <scope>NUCLEOTIDE SEQUENCE [LARGE SCALE GENOMIC DNA]</scope>
    <source>
        <strain evidence="1 2">DSM 16045</strain>
    </source>
</reference>
<dbReference type="RefSeq" id="WP_056937173.1">
    <property type="nucleotide sequence ID" value="NZ_AZFN01000009.1"/>
</dbReference>
<proteinExistence type="predicted"/>
<protein>
    <recommendedName>
        <fullName evidence="3">Nucleic acid-binding protein</fullName>
    </recommendedName>
</protein>
<dbReference type="AlphaFoldDB" id="A0A0R1VBH3"/>
<dbReference type="InterPro" id="IPR003772">
    <property type="entry name" value="YceD"/>
</dbReference>
<accession>A0A0R1VBH3</accession>
<evidence type="ECO:0000313" key="2">
    <source>
        <dbReference type="Proteomes" id="UP000051739"/>
    </source>
</evidence>
<keyword evidence="2" id="KW-1185">Reference proteome</keyword>
<name>A0A0R1VBH3_9LACO</name>
<dbReference type="EMBL" id="AZFN01000009">
    <property type="protein sequence ID" value="KRM02581.1"/>
    <property type="molecule type" value="Genomic_DNA"/>
</dbReference>
<organism evidence="1 2">
    <name type="scientific">Limosilactobacillus gastricus DSM 16045</name>
    <dbReference type="NCBI Taxonomy" id="1423749"/>
    <lineage>
        <taxon>Bacteria</taxon>
        <taxon>Bacillati</taxon>
        <taxon>Bacillota</taxon>
        <taxon>Bacilli</taxon>
        <taxon>Lactobacillales</taxon>
        <taxon>Lactobacillaceae</taxon>
        <taxon>Limosilactobacillus</taxon>
    </lineage>
</organism>